<dbReference type="PROSITE" id="PS50110">
    <property type="entry name" value="RESPONSE_REGULATORY"/>
    <property type="match status" value="1"/>
</dbReference>
<feature type="DNA-binding region" description="OmpR/PhoB-type" evidence="7">
    <location>
        <begin position="137"/>
        <end position="236"/>
    </location>
</feature>
<dbReference type="SMART" id="SM00862">
    <property type="entry name" value="Trans_reg_C"/>
    <property type="match status" value="1"/>
</dbReference>
<dbReference type="PANTHER" id="PTHR48111">
    <property type="entry name" value="REGULATOR OF RPOS"/>
    <property type="match status" value="1"/>
</dbReference>
<dbReference type="InterPro" id="IPR001789">
    <property type="entry name" value="Sig_transdc_resp-reg_receiver"/>
</dbReference>
<feature type="domain" description="OmpR/PhoB-type" evidence="9">
    <location>
        <begin position="137"/>
        <end position="236"/>
    </location>
</feature>
<sequence>MKIALCPEQGTLTRKAAEYLPSGVEHYQFFMTPASLFRALKEFHWDLVIVGWNFRDLRGSDLMRWFRATFPELPRIIFVTKNQEAESIIGALDGGAIDYIFAPIPSAVLRARLDAISRRFQLQTPQKVGPSASESPQSTLQFGLYVFHQRHHFVDIRDKRIVLRPKEYALALLLFKNRGRAISREVLHEALWGNLDNFPTRTLDTHLSRLRAKLNIVKDNGFEIKQIRGVGYRMDAC</sequence>
<dbReference type="SUPFAM" id="SSF46894">
    <property type="entry name" value="C-terminal effector domain of the bipartite response regulators"/>
    <property type="match status" value="1"/>
</dbReference>
<dbReference type="SMART" id="SM00448">
    <property type="entry name" value="REC"/>
    <property type="match status" value="1"/>
</dbReference>
<accession>A0ABM8RRE5</accession>
<dbReference type="SUPFAM" id="SSF52172">
    <property type="entry name" value="CheY-like"/>
    <property type="match status" value="1"/>
</dbReference>
<reference evidence="10 11" key="1">
    <citation type="submission" date="2021-02" db="EMBL/GenBank/DDBJ databases">
        <authorList>
            <person name="Vanwijnsberghe S."/>
        </authorList>
    </citation>
    <scope>NUCLEOTIDE SEQUENCE [LARGE SCALE GENOMIC DNA]</scope>
    <source>
        <strain evidence="10 11">R-69658</strain>
    </source>
</reference>
<dbReference type="CDD" id="cd00383">
    <property type="entry name" value="trans_reg_C"/>
    <property type="match status" value="1"/>
</dbReference>
<dbReference type="InterPro" id="IPR039420">
    <property type="entry name" value="WalR-like"/>
</dbReference>
<evidence type="ECO:0000256" key="4">
    <source>
        <dbReference type="ARBA" id="ARBA00023125"/>
    </source>
</evidence>
<comment type="caution">
    <text evidence="10">The sequence shown here is derived from an EMBL/GenBank/DDBJ whole genome shotgun (WGS) entry which is preliminary data.</text>
</comment>
<keyword evidence="5" id="KW-0804">Transcription</keyword>
<keyword evidence="11" id="KW-1185">Reference proteome</keyword>
<proteinExistence type="predicted"/>
<comment type="caution">
    <text evidence="6">Lacks conserved residue(s) required for the propagation of feature annotation.</text>
</comment>
<dbReference type="EMBL" id="CAJNAU010000030">
    <property type="protein sequence ID" value="CAE6767563.1"/>
    <property type="molecule type" value="Genomic_DNA"/>
</dbReference>
<gene>
    <name evidence="10" type="primary">regX3_2</name>
    <name evidence="10" type="ORF">R69658_03467</name>
</gene>
<evidence type="ECO:0000256" key="3">
    <source>
        <dbReference type="ARBA" id="ARBA00023015"/>
    </source>
</evidence>
<evidence type="ECO:0000256" key="6">
    <source>
        <dbReference type="PROSITE-ProRule" id="PRU00169"/>
    </source>
</evidence>
<evidence type="ECO:0000259" key="8">
    <source>
        <dbReference type="PROSITE" id="PS50110"/>
    </source>
</evidence>
<dbReference type="Pfam" id="PF00072">
    <property type="entry name" value="Response_reg"/>
    <property type="match status" value="1"/>
</dbReference>
<protein>
    <submittedName>
        <fullName evidence="10">Sensory transduction protein regX3</fullName>
    </submittedName>
</protein>
<name>A0ABM8RRE5_9BURK</name>
<evidence type="ECO:0000256" key="7">
    <source>
        <dbReference type="PROSITE-ProRule" id="PRU01091"/>
    </source>
</evidence>
<dbReference type="PROSITE" id="PS51755">
    <property type="entry name" value="OMPR_PHOB"/>
    <property type="match status" value="1"/>
</dbReference>
<dbReference type="InterPro" id="IPR001867">
    <property type="entry name" value="OmpR/PhoB-type_DNA-bd"/>
</dbReference>
<keyword evidence="3" id="KW-0805">Transcription regulation</keyword>
<keyword evidence="4 7" id="KW-0238">DNA-binding</keyword>
<dbReference type="InterPro" id="IPR016032">
    <property type="entry name" value="Sig_transdc_resp-reg_C-effctor"/>
</dbReference>
<feature type="domain" description="Response regulatory" evidence="8">
    <location>
        <begin position="2"/>
        <end position="117"/>
    </location>
</feature>
<evidence type="ECO:0000256" key="5">
    <source>
        <dbReference type="ARBA" id="ARBA00023163"/>
    </source>
</evidence>
<evidence type="ECO:0000313" key="10">
    <source>
        <dbReference type="EMBL" id="CAE6767563.1"/>
    </source>
</evidence>
<organism evidence="10 11">
    <name type="scientific">Paraburkholderia aspalathi</name>
    <dbReference type="NCBI Taxonomy" id="1324617"/>
    <lineage>
        <taxon>Bacteria</taxon>
        <taxon>Pseudomonadati</taxon>
        <taxon>Pseudomonadota</taxon>
        <taxon>Betaproteobacteria</taxon>
        <taxon>Burkholderiales</taxon>
        <taxon>Burkholderiaceae</taxon>
        <taxon>Paraburkholderia</taxon>
    </lineage>
</organism>
<evidence type="ECO:0000256" key="2">
    <source>
        <dbReference type="ARBA" id="ARBA00023012"/>
    </source>
</evidence>
<keyword evidence="1" id="KW-0597">Phosphoprotein</keyword>
<evidence type="ECO:0000256" key="1">
    <source>
        <dbReference type="ARBA" id="ARBA00022553"/>
    </source>
</evidence>
<dbReference type="Pfam" id="PF00486">
    <property type="entry name" value="Trans_reg_C"/>
    <property type="match status" value="1"/>
</dbReference>
<dbReference type="InterPro" id="IPR036388">
    <property type="entry name" value="WH-like_DNA-bd_sf"/>
</dbReference>
<keyword evidence="2" id="KW-0902">Two-component regulatory system</keyword>
<evidence type="ECO:0000313" key="11">
    <source>
        <dbReference type="Proteomes" id="UP000674425"/>
    </source>
</evidence>
<dbReference type="Proteomes" id="UP000674425">
    <property type="component" value="Unassembled WGS sequence"/>
</dbReference>
<dbReference type="Gene3D" id="3.40.50.2300">
    <property type="match status" value="1"/>
</dbReference>
<evidence type="ECO:0000259" key="9">
    <source>
        <dbReference type="PROSITE" id="PS51755"/>
    </source>
</evidence>
<dbReference type="Gene3D" id="1.10.10.10">
    <property type="entry name" value="Winged helix-like DNA-binding domain superfamily/Winged helix DNA-binding domain"/>
    <property type="match status" value="1"/>
</dbReference>
<dbReference type="InterPro" id="IPR011006">
    <property type="entry name" value="CheY-like_superfamily"/>
</dbReference>
<dbReference type="PANTHER" id="PTHR48111:SF1">
    <property type="entry name" value="TWO-COMPONENT RESPONSE REGULATOR ORR33"/>
    <property type="match status" value="1"/>
</dbReference>